<organism evidence="2 3">
    <name type="scientific">Caenorhabditis auriculariae</name>
    <dbReference type="NCBI Taxonomy" id="2777116"/>
    <lineage>
        <taxon>Eukaryota</taxon>
        <taxon>Metazoa</taxon>
        <taxon>Ecdysozoa</taxon>
        <taxon>Nematoda</taxon>
        <taxon>Chromadorea</taxon>
        <taxon>Rhabditida</taxon>
        <taxon>Rhabditina</taxon>
        <taxon>Rhabditomorpha</taxon>
        <taxon>Rhabditoidea</taxon>
        <taxon>Rhabditidae</taxon>
        <taxon>Peloderinae</taxon>
        <taxon>Caenorhabditis</taxon>
    </lineage>
</organism>
<keyword evidence="3" id="KW-1185">Reference proteome</keyword>
<evidence type="ECO:0000313" key="2">
    <source>
        <dbReference type="EMBL" id="CAD6194581.1"/>
    </source>
</evidence>
<comment type="caution">
    <text evidence="2">The sequence shown here is derived from an EMBL/GenBank/DDBJ whole genome shotgun (WGS) entry which is preliminary data.</text>
</comment>
<protein>
    <submittedName>
        <fullName evidence="2">Uncharacterized protein</fullName>
    </submittedName>
</protein>
<evidence type="ECO:0000256" key="1">
    <source>
        <dbReference type="SAM" id="Phobius"/>
    </source>
</evidence>
<keyword evidence="1" id="KW-1133">Transmembrane helix</keyword>
<keyword evidence="1" id="KW-0812">Transmembrane</keyword>
<keyword evidence="1" id="KW-0472">Membrane</keyword>
<dbReference type="Proteomes" id="UP000835052">
    <property type="component" value="Unassembled WGS sequence"/>
</dbReference>
<feature type="transmembrane region" description="Helical" evidence="1">
    <location>
        <begin position="52"/>
        <end position="72"/>
    </location>
</feature>
<gene>
    <name evidence="2" type="ORF">CAUJ_LOCUS10500</name>
</gene>
<sequence>MSQVCIINSSQPAYQPNIYLCDSATTTCCVNRGQPACCETDVTARQMFDQMLPMLIIFTIIWLVAAMVWWYFNDDDVDHEEALKDNGPGGVTRSAIEFAMPKDSDLNVEDPVYGQLYESRIPRYANVGVDGATTVRLRYVNPTKGEHIA</sequence>
<accession>A0A8S1HJM6</accession>
<dbReference type="AlphaFoldDB" id="A0A8S1HJM6"/>
<reference evidence="2" key="1">
    <citation type="submission" date="2020-10" db="EMBL/GenBank/DDBJ databases">
        <authorList>
            <person name="Kikuchi T."/>
        </authorList>
    </citation>
    <scope>NUCLEOTIDE SEQUENCE</scope>
    <source>
        <strain evidence="2">NKZ352</strain>
    </source>
</reference>
<dbReference type="OrthoDB" id="5771705at2759"/>
<name>A0A8S1HJM6_9PELO</name>
<proteinExistence type="predicted"/>
<dbReference type="EMBL" id="CAJGYM010000046">
    <property type="protein sequence ID" value="CAD6194581.1"/>
    <property type="molecule type" value="Genomic_DNA"/>
</dbReference>
<evidence type="ECO:0000313" key="3">
    <source>
        <dbReference type="Proteomes" id="UP000835052"/>
    </source>
</evidence>